<keyword evidence="3" id="KW-1185">Reference proteome</keyword>
<reference evidence="2 3" key="1">
    <citation type="submission" date="2014-04" db="EMBL/GenBank/DDBJ databases">
        <authorList>
            <consortium name="DOE Joint Genome Institute"/>
            <person name="Kuo A."/>
            <person name="Kohler A."/>
            <person name="Nagy L.G."/>
            <person name="Floudas D."/>
            <person name="Copeland A."/>
            <person name="Barry K.W."/>
            <person name="Cichocki N."/>
            <person name="Veneault-Fourrey C."/>
            <person name="LaButti K."/>
            <person name="Lindquist E.A."/>
            <person name="Lipzen A."/>
            <person name="Lundell T."/>
            <person name="Morin E."/>
            <person name="Murat C."/>
            <person name="Sun H."/>
            <person name="Tunlid A."/>
            <person name="Henrissat B."/>
            <person name="Grigoriev I.V."/>
            <person name="Hibbett D.S."/>
            <person name="Martin F."/>
            <person name="Nordberg H.P."/>
            <person name="Cantor M.N."/>
            <person name="Hua S.X."/>
        </authorList>
    </citation>
    <scope>NUCLEOTIDE SEQUENCE [LARGE SCALE GENOMIC DNA]</scope>
    <source>
        <strain evidence="2 3">LaAM-08-1</strain>
    </source>
</reference>
<dbReference type="PANTHER" id="PTHR33321">
    <property type="match status" value="1"/>
</dbReference>
<dbReference type="AlphaFoldDB" id="A0A0C9WYJ3"/>
<evidence type="ECO:0000313" key="3">
    <source>
        <dbReference type="Proteomes" id="UP000054477"/>
    </source>
</evidence>
<proteinExistence type="predicted"/>
<evidence type="ECO:0008006" key="4">
    <source>
        <dbReference type="Google" id="ProtNLM"/>
    </source>
</evidence>
<evidence type="ECO:0000256" key="1">
    <source>
        <dbReference type="SAM" id="MobiDB-lite"/>
    </source>
</evidence>
<feature type="region of interest" description="Disordered" evidence="1">
    <location>
        <begin position="239"/>
        <end position="292"/>
    </location>
</feature>
<name>A0A0C9WYJ3_9AGAR</name>
<dbReference type="OrthoDB" id="891726at2759"/>
<gene>
    <name evidence="2" type="ORF">K443DRAFT_133690</name>
</gene>
<feature type="compositionally biased region" description="Acidic residues" evidence="1">
    <location>
        <begin position="271"/>
        <end position="292"/>
    </location>
</feature>
<accession>A0A0C9WYJ3</accession>
<dbReference type="EMBL" id="KN838681">
    <property type="protein sequence ID" value="KIJ97915.1"/>
    <property type="molecule type" value="Genomic_DNA"/>
</dbReference>
<evidence type="ECO:0000313" key="2">
    <source>
        <dbReference type="EMBL" id="KIJ97915.1"/>
    </source>
</evidence>
<reference evidence="3" key="2">
    <citation type="submission" date="2015-01" db="EMBL/GenBank/DDBJ databases">
        <title>Evolutionary Origins and Diversification of the Mycorrhizal Mutualists.</title>
        <authorList>
            <consortium name="DOE Joint Genome Institute"/>
            <consortium name="Mycorrhizal Genomics Consortium"/>
            <person name="Kohler A."/>
            <person name="Kuo A."/>
            <person name="Nagy L.G."/>
            <person name="Floudas D."/>
            <person name="Copeland A."/>
            <person name="Barry K.W."/>
            <person name="Cichocki N."/>
            <person name="Veneault-Fourrey C."/>
            <person name="LaButti K."/>
            <person name="Lindquist E.A."/>
            <person name="Lipzen A."/>
            <person name="Lundell T."/>
            <person name="Morin E."/>
            <person name="Murat C."/>
            <person name="Riley R."/>
            <person name="Ohm R."/>
            <person name="Sun H."/>
            <person name="Tunlid A."/>
            <person name="Henrissat B."/>
            <person name="Grigoriev I.V."/>
            <person name="Hibbett D.S."/>
            <person name="Martin F."/>
        </authorList>
    </citation>
    <scope>NUCLEOTIDE SEQUENCE [LARGE SCALE GENOMIC DNA]</scope>
    <source>
        <strain evidence="3">LaAM-08-1</strain>
    </source>
</reference>
<dbReference type="PANTHER" id="PTHR33321:SF12">
    <property type="entry name" value="PLANT BASIC SECRETORY PROTEIN (BSP) FAMILY PROTEIN"/>
    <property type="match status" value="1"/>
</dbReference>
<protein>
    <recommendedName>
        <fullName evidence="4">BSP-domain-containing protein</fullName>
    </recommendedName>
</protein>
<dbReference type="HOGENOM" id="CLU_062644_1_0_1"/>
<dbReference type="Proteomes" id="UP000054477">
    <property type="component" value="Unassembled WGS sequence"/>
</dbReference>
<dbReference type="Pfam" id="PF04450">
    <property type="entry name" value="BSP"/>
    <property type="match status" value="1"/>
</dbReference>
<organism evidence="2 3">
    <name type="scientific">Laccaria amethystina LaAM-08-1</name>
    <dbReference type="NCBI Taxonomy" id="1095629"/>
    <lineage>
        <taxon>Eukaryota</taxon>
        <taxon>Fungi</taxon>
        <taxon>Dikarya</taxon>
        <taxon>Basidiomycota</taxon>
        <taxon>Agaricomycotina</taxon>
        <taxon>Agaricomycetes</taxon>
        <taxon>Agaricomycetidae</taxon>
        <taxon>Agaricales</taxon>
        <taxon>Agaricineae</taxon>
        <taxon>Hydnangiaceae</taxon>
        <taxon>Laccaria</taxon>
    </lineage>
</organism>
<dbReference type="STRING" id="1095629.A0A0C9WYJ3"/>
<sequence length="292" mass="32944">MPPTAPIPPSWPIPKFDLRVEDLGHEGASIFFDVINPIAALREAVTASFKWLYTPETAPTKYVLPMILLVLKPMEGVAHTFGTQSHKEIHFSLDHIVNSKNRAREEIIGVLVHEVVHCYQYDALETCPGGLIEGIADFVRLHEGLEPPHWKRVHTGEWDAGYQTTAYFLDWIEIRYGEGTIRELNGWMKERKYHRRVFKELTGRPVRKLWKIYCAQLAAAEVPGKPAFKAVVDGETEHGGHLVGEDLDNTTVEGDTRLLVGEDSDNPSVDENSESEGEGDNWLVIDDEQPDL</sequence>
<dbReference type="InterPro" id="IPR007541">
    <property type="entry name" value="Uncharacterised_BSP"/>
</dbReference>